<proteinExistence type="predicted"/>
<dbReference type="EMBL" id="CAEKKB010000001">
    <property type="protein sequence ID" value="CAB4295058.1"/>
    <property type="molecule type" value="Genomic_DNA"/>
</dbReference>
<evidence type="ECO:0000313" key="2">
    <source>
        <dbReference type="Proteomes" id="UP000507245"/>
    </source>
</evidence>
<reference evidence="2" key="1">
    <citation type="journal article" date="2020" name="Genome Biol.">
        <title>Gamete binning: chromosome-level and haplotype-resolved genome assembly enabled by high-throughput single-cell sequencing of gamete genomes.</title>
        <authorList>
            <person name="Campoy J.A."/>
            <person name="Sun H."/>
            <person name="Goel M."/>
            <person name="Jiao W.-B."/>
            <person name="Folz-Donahue K."/>
            <person name="Wang N."/>
            <person name="Rubio M."/>
            <person name="Liu C."/>
            <person name="Kukat C."/>
            <person name="Ruiz D."/>
            <person name="Huettel B."/>
            <person name="Schneeberger K."/>
        </authorList>
    </citation>
    <scope>NUCLEOTIDE SEQUENCE [LARGE SCALE GENOMIC DNA]</scope>
    <source>
        <strain evidence="2">cv. Rojo Pasion</strain>
    </source>
</reference>
<dbReference type="Proteomes" id="UP000507245">
    <property type="component" value="Unassembled WGS sequence"/>
</dbReference>
<sequence length="81" mass="9285">MAVVYDETCDKQFITHAVSGWIVQVSETEPEGQRARGREIEKDLGLTGPANYQLWATAHMTNTTSFNVFLSLSFFFIQYKY</sequence>
<evidence type="ECO:0000313" key="1">
    <source>
        <dbReference type="EMBL" id="CAB4295058.1"/>
    </source>
</evidence>
<dbReference type="AlphaFoldDB" id="A0A6J5W9T8"/>
<protein>
    <submittedName>
        <fullName evidence="1">Uncharacterized protein</fullName>
    </submittedName>
</protein>
<organism evidence="1 2">
    <name type="scientific">Prunus armeniaca</name>
    <name type="common">Apricot</name>
    <name type="synonym">Armeniaca vulgaris</name>
    <dbReference type="NCBI Taxonomy" id="36596"/>
    <lineage>
        <taxon>Eukaryota</taxon>
        <taxon>Viridiplantae</taxon>
        <taxon>Streptophyta</taxon>
        <taxon>Embryophyta</taxon>
        <taxon>Tracheophyta</taxon>
        <taxon>Spermatophyta</taxon>
        <taxon>Magnoliopsida</taxon>
        <taxon>eudicotyledons</taxon>
        <taxon>Gunneridae</taxon>
        <taxon>Pentapetalae</taxon>
        <taxon>rosids</taxon>
        <taxon>fabids</taxon>
        <taxon>Rosales</taxon>
        <taxon>Rosaceae</taxon>
        <taxon>Amygdaloideae</taxon>
        <taxon>Amygdaleae</taxon>
        <taxon>Prunus</taxon>
    </lineage>
</organism>
<gene>
    <name evidence="1" type="ORF">ORAREDHAP_LOCUS6293</name>
</gene>
<keyword evidence="2" id="KW-1185">Reference proteome</keyword>
<accession>A0A6J5W9T8</accession>
<name>A0A6J5W9T8_PRUAR</name>